<dbReference type="SUPFAM" id="SSF52540">
    <property type="entry name" value="P-loop containing nucleoside triphosphate hydrolases"/>
    <property type="match status" value="1"/>
</dbReference>
<dbReference type="InterPro" id="IPR038726">
    <property type="entry name" value="PDDEXK_AddAB-type"/>
</dbReference>
<evidence type="ECO:0000313" key="14">
    <source>
        <dbReference type="Proteomes" id="UP000014136"/>
    </source>
</evidence>
<evidence type="ECO:0000256" key="8">
    <source>
        <dbReference type="ARBA" id="ARBA00023125"/>
    </source>
</evidence>
<keyword evidence="3 10" id="KW-0227">DNA damage</keyword>
<dbReference type="GO" id="GO:0016817">
    <property type="term" value="F:hydrolase activity, acting on acid anhydrides"/>
    <property type="evidence" value="ECO:0007669"/>
    <property type="project" value="InterPro"/>
</dbReference>
<dbReference type="EC" id="3.1.-.-" evidence="10"/>
<dbReference type="RefSeq" id="WP_016175273.1">
    <property type="nucleotide sequence ID" value="NZ_KE136389.1"/>
</dbReference>
<keyword evidence="1 10" id="KW-0540">Nuclease</keyword>
<proteinExistence type="inferred from homology"/>
<evidence type="ECO:0000259" key="11">
    <source>
        <dbReference type="Pfam" id="PF12705"/>
    </source>
</evidence>
<dbReference type="GO" id="GO:0004386">
    <property type="term" value="F:helicase activity"/>
    <property type="evidence" value="ECO:0007669"/>
    <property type="project" value="UniProtKB-KW"/>
</dbReference>
<keyword evidence="4 10" id="KW-0378">Hydrolase</keyword>
<comment type="function">
    <text evidence="10">The heterodimer acts as both an ATP-dependent DNA helicase and an ATP-dependent, dual-direction single-stranded exonuclease. Recognizes the chi site generating a DNA molecule suitable for the initiation of homologous recombination. This subunit has 5' -&gt; 3' nuclease activity but not helicase activity.</text>
</comment>
<comment type="miscellaneous">
    <text evidence="10">Despite having helicase-like domains, this subunit does not have helicase activity.</text>
</comment>
<dbReference type="InterPro" id="IPR049035">
    <property type="entry name" value="ADDB_N"/>
</dbReference>
<sequence>MSLQFITGGGNTNHQQAIIELASEWLANPQQDVFFLVPNYNKFEREQELLAQLKQKQGSDEFTSIRGQVYSFNRLAWYFLQRTGQFGGAMISEVGSAMIMRKVLESVSEKLTIFRGEINKAGFIAQLIELYKEFQLGNIHAQDLQFGQQQTDFEMKMTEVKLIFSAYEEELMQRQLQIEQPIPMLTRYLTQTGEFSSNEEIPDLNKSLFIVSGFSNFSAQEQALLQVLMQRSHLCIDLYIENIHGELDAMELFFESKQTYKLLKNFAQTYQVPVLFDKKAHQLASVSEGYLTLENYWYHNKIKDSDKKTLKSFLESWKVETPEEELRQIGVEIRRLVASSAKTDRPIRYRDIQLVTLNPDIYYSLIPIVFDELAIPFYLDEDRKMEQHPLVEFIHALFALDKYYYRLSDIFRFLRTELYIPREMKETSKDWQEARDLFRYAVDITENKALSHHFQGNDWLKKDDWQLIEYDFEEKQFADTVSVEEQTNQVRRAFRRDIAAFFEKIKGVQTNYEALEVFYHFLVQQGIEAQLICWRNQEIERGHLEQARNHEQTWSALMDLMDEFAEIYGEDPFDYALFEEILSSGLANLTFGKIPTAIDQVKINPLDLARPMQAKVTFAIGLDETTFPRKIENKTLLSSEERAQLNEVLEENQYLRDHVGETLRNEPFVAYNVWLSAAEKLYITYAANRDTQQNIKMSPYLARLLDSTGIELQHRQSLTLESNPAHYIGTYRSLIRQLNSLYRQTQDVKVNLPNTWRWLEKQLRGEYKQLAERVFASQSHRNVPVSLPKETATALYGTEIHSSISRMETFYQCEYRYFVDYGLRLKERDIYGLNPAITGEFFHDALDRFLTVLIEKDISLNQLTASDRDRFVDHVLKEIFGEIRYNLLNRSARMNFIRHQLSKTIQRVTWALHKQGEKTQLTPVQTEVLFGQIAGKRGIPGLQLPLNSGGKLHLRGKIDRIDTAIVDGQPWLSVVDYKSSSREFDLTEAYYGLAMQLVTYLDVALTDAVELIGREDAKIAGAYYFHVHNPVMDNQKATDDERLKQYKYDGLFVDDAEVFPIYDDTLTKSKNSALFPIRKDKNETLQKISQSKDKFYTEEEINYLIQHNRQKMIDGGNRILSGEISLNPSYKMKDKKRACQHCPFRSVCTFDVMLQENEYHRMKQLSKEEIIERMREEKND</sequence>
<dbReference type="GO" id="GO:0005524">
    <property type="term" value="F:ATP binding"/>
    <property type="evidence" value="ECO:0007669"/>
    <property type="project" value="UniProtKB-UniRule"/>
</dbReference>
<keyword evidence="2 10" id="KW-0547">Nucleotide-binding</keyword>
<dbReference type="Gene3D" id="3.40.50.300">
    <property type="entry name" value="P-loop containing nucleotide triphosphate hydrolases"/>
    <property type="match status" value="4"/>
</dbReference>
<keyword evidence="5 10" id="KW-0347">Helicase</keyword>
<dbReference type="GO" id="GO:0046872">
    <property type="term" value="F:metal ion binding"/>
    <property type="evidence" value="ECO:0007669"/>
    <property type="project" value="UniProtKB-KW"/>
</dbReference>
<organism evidence="13 14">
    <name type="scientific">Enterococcus saccharolyticus subsp. saccharolyticus ATCC 43076</name>
    <dbReference type="NCBI Taxonomy" id="1139996"/>
    <lineage>
        <taxon>Bacteria</taxon>
        <taxon>Bacillati</taxon>
        <taxon>Bacillota</taxon>
        <taxon>Bacilli</taxon>
        <taxon>Lactobacillales</taxon>
        <taxon>Enterococcaceae</taxon>
        <taxon>Enterococcus</taxon>
    </lineage>
</organism>
<dbReference type="InterPro" id="IPR014141">
    <property type="entry name" value="DNA_helicase_suRexB"/>
</dbReference>
<evidence type="ECO:0000256" key="7">
    <source>
        <dbReference type="ARBA" id="ARBA00022840"/>
    </source>
</evidence>
<dbReference type="PATRIC" id="fig|1139996.3.peg.1462"/>
<dbReference type="STRING" id="41997.RV16_GL001728"/>
<evidence type="ECO:0000256" key="1">
    <source>
        <dbReference type="ARBA" id="ARBA00022722"/>
    </source>
</evidence>
<evidence type="ECO:0000259" key="12">
    <source>
        <dbReference type="Pfam" id="PF21445"/>
    </source>
</evidence>
<dbReference type="GO" id="GO:0003690">
    <property type="term" value="F:double-stranded DNA binding"/>
    <property type="evidence" value="ECO:0007669"/>
    <property type="project" value="UniProtKB-UniRule"/>
</dbReference>
<feature type="binding site" evidence="10">
    <location>
        <position position="1142"/>
    </location>
    <ligand>
        <name>[4Fe-4S] cluster</name>
        <dbReference type="ChEBI" id="CHEBI:49883"/>
    </ligand>
</feature>
<keyword evidence="9 10" id="KW-0234">DNA repair</keyword>
<gene>
    <name evidence="10" type="primary">rexB</name>
    <name evidence="13" type="ORF">OMQ_01478</name>
</gene>
<keyword evidence="6 10" id="KW-0269">Exonuclease</keyword>
<dbReference type="HOGENOM" id="CLU_007838_0_0_9"/>
<comment type="cofactor">
    <cofactor evidence="10">
        <name>[4Fe-4S] cluster</name>
        <dbReference type="ChEBI" id="CHEBI:49883"/>
    </cofactor>
    <text evidence="10">Binds 1 [4Fe-4S] cluster.</text>
</comment>
<keyword evidence="10" id="KW-0479">Metal-binding</keyword>
<dbReference type="eggNOG" id="COG3857">
    <property type="taxonomic scope" value="Bacteria"/>
</dbReference>
<dbReference type="GO" id="GO:0000724">
    <property type="term" value="P:double-strand break repair via homologous recombination"/>
    <property type="evidence" value="ECO:0007669"/>
    <property type="project" value="UniProtKB-UniRule"/>
</dbReference>
<evidence type="ECO:0000256" key="10">
    <source>
        <dbReference type="HAMAP-Rule" id="MF_01453"/>
    </source>
</evidence>
<dbReference type="Pfam" id="PF12705">
    <property type="entry name" value="PDDEXK_1"/>
    <property type="match status" value="1"/>
</dbReference>
<dbReference type="HAMAP" id="MF_01453">
    <property type="entry name" value="AddB_type2"/>
    <property type="match status" value="1"/>
</dbReference>
<evidence type="ECO:0000256" key="5">
    <source>
        <dbReference type="ARBA" id="ARBA00022806"/>
    </source>
</evidence>
<dbReference type="InterPro" id="IPR027417">
    <property type="entry name" value="P-loop_NTPase"/>
</dbReference>
<feature type="domain" description="PD-(D/E)XK endonuclease-like" evidence="11">
    <location>
        <begin position="802"/>
        <end position="1148"/>
    </location>
</feature>
<comment type="subunit">
    <text evidence="10">Heterodimer of AddA and RexB.</text>
</comment>
<evidence type="ECO:0000256" key="6">
    <source>
        <dbReference type="ARBA" id="ARBA00022839"/>
    </source>
</evidence>
<dbReference type="PANTHER" id="PTHR30591">
    <property type="entry name" value="RECBCD ENZYME SUBUNIT RECC"/>
    <property type="match status" value="1"/>
</dbReference>
<keyword evidence="10" id="KW-0411">Iron-sulfur</keyword>
<evidence type="ECO:0000256" key="4">
    <source>
        <dbReference type="ARBA" id="ARBA00022801"/>
    </source>
</evidence>
<evidence type="ECO:0000256" key="3">
    <source>
        <dbReference type="ARBA" id="ARBA00022763"/>
    </source>
</evidence>
<dbReference type="GO" id="GO:0008409">
    <property type="term" value="F:5'-3' exonuclease activity"/>
    <property type="evidence" value="ECO:0007669"/>
    <property type="project" value="UniProtKB-UniRule"/>
</dbReference>
<feature type="binding site" evidence="10">
    <location>
        <position position="1148"/>
    </location>
    <ligand>
        <name>[4Fe-4S] cluster</name>
        <dbReference type="ChEBI" id="CHEBI:49883"/>
    </ligand>
</feature>
<feature type="binding site" evidence="10">
    <location>
        <position position="813"/>
    </location>
    <ligand>
        <name>[4Fe-4S] cluster</name>
        <dbReference type="ChEBI" id="CHEBI:49883"/>
    </ligand>
</feature>
<dbReference type="Proteomes" id="UP000014136">
    <property type="component" value="Unassembled WGS sequence"/>
</dbReference>
<name>S0NIJ5_9ENTE</name>
<dbReference type="InterPro" id="IPR011604">
    <property type="entry name" value="PDDEXK-like_dom_sf"/>
</dbReference>
<dbReference type="Gene3D" id="3.90.320.10">
    <property type="match status" value="1"/>
</dbReference>
<dbReference type="PANTHER" id="PTHR30591:SF1">
    <property type="entry name" value="RECBCD ENZYME SUBUNIT RECC"/>
    <property type="match status" value="1"/>
</dbReference>
<comment type="caution">
    <text evidence="13">The sequence shown here is derived from an EMBL/GenBank/DDBJ whole genome shotgun (WGS) entry which is preliminary data.</text>
</comment>
<keyword evidence="8 10" id="KW-0238">DNA-binding</keyword>
<feature type="domain" description="ATP-dependent helicase/deoxyribonuclease subunit B N-terminal" evidence="12">
    <location>
        <begin position="5"/>
        <end position="275"/>
    </location>
</feature>
<keyword evidence="10" id="KW-0408">Iron</keyword>
<dbReference type="AlphaFoldDB" id="S0NIJ5"/>
<accession>S0NIJ5</accession>
<comment type="similarity">
    <text evidence="10">Belongs to the helicase family. AddB/RexB type 2 subfamily.</text>
</comment>
<comment type="cofactor">
    <cofactor evidence="10">
        <name>Mg(2+)</name>
        <dbReference type="ChEBI" id="CHEBI:18420"/>
    </cofactor>
</comment>
<keyword evidence="10" id="KW-0004">4Fe-4S</keyword>
<dbReference type="Pfam" id="PF21445">
    <property type="entry name" value="ADDB_N"/>
    <property type="match status" value="1"/>
</dbReference>
<keyword evidence="7 10" id="KW-0067">ATP-binding</keyword>
<reference evidence="13 14" key="1">
    <citation type="submission" date="2013-03" db="EMBL/GenBank/DDBJ databases">
        <title>The Genome Sequence of Enterococcus saccharolyticus ATCC_43076 (Illumina only assembly).</title>
        <authorList>
            <consortium name="The Broad Institute Genomics Platform"/>
            <consortium name="The Broad Institute Genome Sequencing Center for Infectious Disease"/>
            <person name="Earl A."/>
            <person name="Russ C."/>
            <person name="Gilmore M."/>
            <person name="Surin D."/>
            <person name="Walker B."/>
            <person name="Young S."/>
            <person name="Zeng Q."/>
            <person name="Gargeya S."/>
            <person name="Fitzgerald M."/>
            <person name="Haas B."/>
            <person name="Abouelleil A."/>
            <person name="Allen A.W."/>
            <person name="Alvarado L."/>
            <person name="Arachchi H.M."/>
            <person name="Berlin A.M."/>
            <person name="Chapman S.B."/>
            <person name="Gainer-Dewar J."/>
            <person name="Goldberg J."/>
            <person name="Griggs A."/>
            <person name="Gujja S."/>
            <person name="Hansen M."/>
            <person name="Howarth C."/>
            <person name="Imamovic A."/>
            <person name="Ireland A."/>
            <person name="Larimer J."/>
            <person name="McCowan C."/>
            <person name="Murphy C."/>
            <person name="Pearson M."/>
            <person name="Poon T.W."/>
            <person name="Priest M."/>
            <person name="Roberts A."/>
            <person name="Saif S."/>
            <person name="Shea T."/>
            <person name="Sisk P."/>
            <person name="Sykes S."/>
            <person name="Wortman J."/>
            <person name="Nusbaum C."/>
            <person name="Birren B."/>
        </authorList>
    </citation>
    <scope>NUCLEOTIDE SEQUENCE [LARGE SCALE GENOMIC DNA]</scope>
    <source>
        <strain evidence="13 14">ATCC 43076</strain>
    </source>
</reference>
<keyword evidence="14" id="KW-1185">Reference proteome</keyword>
<evidence type="ECO:0000256" key="2">
    <source>
        <dbReference type="ARBA" id="ARBA00022741"/>
    </source>
</evidence>
<evidence type="ECO:0000313" key="13">
    <source>
        <dbReference type="EMBL" id="EOT28956.1"/>
    </source>
</evidence>
<dbReference type="EMBL" id="AHYT01000005">
    <property type="protein sequence ID" value="EOT28956.1"/>
    <property type="molecule type" value="Genomic_DNA"/>
</dbReference>
<evidence type="ECO:0000256" key="9">
    <source>
        <dbReference type="ARBA" id="ARBA00023204"/>
    </source>
</evidence>
<protein>
    <recommendedName>
        <fullName evidence="10">ATP-dependent helicase/deoxyribonuclease subunit B</fullName>
        <ecNumber evidence="10">3.1.-.-</ecNumber>
    </recommendedName>
    <alternativeName>
        <fullName evidence="10">ATP-dependent helicase/nuclease subunit RexB</fullName>
    </alternativeName>
</protein>
<dbReference type="GO" id="GO:0051539">
    <property type="term" value="F:4 iron, 4 sulfur cluster binding"/>
    <property type="evidence" value="ECO:0007669"/>
    <property type="project" value="UniProtKB-KW"/>
</dbReference>
<dbReference type="OrthoDB" id="9758506at2"/>